<protein>
    <submittedName>
        <fullName evidence="3">AAA family ATPase</fullName>
    </submittedName>
</protein>
<evidence type="ECO:0000313" key="3">
    <source>
        <dbReference type="EMBL" id="XAG73687.1"/>
    </source>
</evidence>
<accession>A0AAU6UJA7</accession>
<feature type="domain" description="Endonuclease GajA/Old nuclease/RecF-like AAA" evidence="1">
    <location>
        <begin position="147"/>
        <end position="328"/>
    </location>
</feature>
<name>A0AAU6UJA7_UNCXX</name>
<dbReference type="Gene3D" id="3.40.50.300">
    <property type="entry name" value="P-loop containing nucleotide triphosphate hydrolases"/>
    <property type="match status" value="1"/>
</dbReference>
<proteinExistence type="predicted"/>
<dbReference type="InterPro" id="IPR034139">
    <property type="entry name" value="TOPRIM_OLD"/>
</dbReference>
<sequence>MQLEITLPRIAVLVGQNNAGKTSIVKALQLAIGDYSRYLSEEDFHIAQDDTRSEQILIDVRVVPLNDVGAVSNEFSDDWLEELGDKIRQDVEGKQFLALRTLVKPDSVKGGFSVERYILDQWVPVGWVDVEAVLKNRLRGKLQALQYISIDAQRDLHSELKERSSFIGKVLSTVEYNNADIVELEGMIKEVNQQAIDKSQPLSTLKKHLNALNDSFDGKGQAELSPFPKKVRDLSKRFSVHFGENENNSFSMEYHGMGTRSWASMLTVKAMVELSSENHEAEAESFFPVVAAEEPEAHLHVNAQRTLFKQMSDMPGQVIISTHSPYIASLSDLESLRCLAKIKGTVVASQLIKGLDSEDIKTLRREVMRLRGDILFSKALILFEGVSEEQILPAMFECYFGCSPFEVGVSCVAVGGKNYKPFVKMAGSFGIPVFIVSDNDGTTQTEVQSQIAKIQQETSLTLDEDSFGISYLSPGNDIEAELLSLDMLEEIKKAIVLAETRGKGIPGWVAAKTAEVAELTEIQLVEKMRGVKATYAGFLADVIVTNENGKQPEQLIPPAVKQAFDKVREWTTYD</sequence>
<dbReference type="Pfam" id="PF13175">
    <property type="entry name" value="AAA_15"/>
    <property type="match status" value="1"/>
</dbReference>
<dbReference type="Pfam" id="PF20469">
    <property type="entry name" value="OLD-like_TOPRIM"/>
    <property type="match status" value="1"/>
</dbReference>
<dbReference type="AlphaFoldDB" id="A0AAU6UJA7"/>
<dbReference type="InterPro" id="IPR041685">
    <property type="entry name" value="AAA_GajA/Old/RecF-like"/>
</dbReference>
<reference evidence="3" key="1">
    <citation type="submission" date="2022-03" db="EMBL/GenBank/DDBJ databases">
        <title>Sea Food Isolates.</title>
        <authorList>
            <person name="Li c."/>
        </authorList>
    </citation>
    <scope>NUCLEOTIDE SEQUENCE</scope>
    <source>
        <strain evidence="3">19NY04SH03</strain>
    </source>
</reference>
<dbReference type="CDD" id="cd01026">
    <property type="entry name" value="TOPRIM_OLD"/>
    <property type="match status" value="1"/>
</dbReference>
<dbReference type="PANTHER" id="PTHR43581">
    <property type="entry name" value="ATP/GTP PHOSPHATASE"/>
    <property type="match status" value="1"/>
</dbReference>
<organism evidence="3">
    <name type="scientific">bacterium 19NY04SH03</name>
    <dbReference type="NCBI Taxonomy" id="2920647"/>
    <lineage>
        <taxon>Bacteria</taxon>
    </lineage>
</organism>
<dbReference type="SUPFAM" id="SSF52540">
    <property type="entry name" value="P-loop containing nucleoside triphosphate hydrolases"/>
    <property type="match status" value="1"/>
</dbReference>
<feature type="domain" description="OLD protein-like TOPRIM" evidence="2">
    <location>
        <begin position="375"/>
        <end position="440"/>
    </location>
</feature>
<dbReference type="InterPro" id="IPR027417">
    <property type="entry name" value="P-loop_NTPase"/>
</dbReference>
<evidence type="ECO:0000259" key="1">
    <source>
        <dbReference type="Pfam" id="PF13175"/>
    </source>
</evidence>
<gene>
    <name evidence="3" type="ORF">MRN42_03925</name>
</gene>
<evidence type="ECO:0000259" key="2">
    <source>
        <dbReference type="Pfam" id="PF20469"/>
    </source>
</evidence>
<dbReference type="PANTHER" id="PTHR43581:SF4">
    <property type="entry name" value="ATP_GTP PHOSPHATASE"/>
    <property type="match status" value="1"/>
</dbReference>
<dbReference type="EMBL" id="CP095346">
    <property type="protein sequence ID" value="XAG73687.1"/>
    <property type="molecule type" value="Genomic_DNA"/>
</dbReference>
<dbReference type="InterPro" id="IPR051396">
    <property type="entry name" value="Bact_Antivir_Def_Nuclease"/>
</dbReference>